<dbReference type="Proteomes" id="UP000183339">
    <property type="component" value="Unassembled WGS sequence"/>
</dbReference>
<evidence type="ECO:0000313" key="5">
    <source>
        <dbReference type="Proteomes" id="UP000183339"/>
    </source>
</evidence>
<gene>
    <name evidence="4" type="ORF">SAMN05216412_11113</name>
</gene>
<dbReference type="RefSeq" id="WP_074709152.1">
    <property type="nucleotide sequence ID" value="NZ_FOHI01000011.1"/>
</dbReference>
<accession>A0A1I0FZT1</accession>
<organism evidence="4 5">
    <name type="scientific">Nitrosospira multiformis</name>
    <dbReference type="NCBI Taxonomy" id="1231"/>
    <lineage>
        <taxon>Bacteria</taxon>
        <taxon>Pseudomonadati</taxon>
        <taxon>Pseudomonadota</taxon>
        <taxon>Betaproteobacteria</taxon>
        <taxon>Nitrosomonadales</taxon>
        <taxon>Nitrosomonadaceae</taxon>
        <taxon>Nitrosospira</taxon>
    </lineage>
</organism>
<dbReference type="Pfam" id="PF17937">
    <property type="entry name" value="TetR_C_28"/>
    <property type="match status" value="1"/>
</dbReference>
<dbReference type="GO" id="GO:0003700">
    <property type="term" value="F:DNA-binding transcription factor activity"/>
    <property type="evidence" value="ECO:0007669"/>
    <property type="project" value="TreeGrafter"/>
</dbReference>
<dbReference type="OrthoDB" id="5293507at2"/>
<evidence type="ECO:0000256" key="2">
    <source>
        <dbReference type="PROSITE-ProRule" id="PRU00335"/>
    </source>
</evidence>
<dbReference type="InterPro" id="IPR050109">
    <property type="entry name" value="HTH-type_TetR-like_transc_reg"/>
</dbReference>
<name>A0A1I0FZT1_9PROT</name>
<reference evidence="4 5" key="1">
    <citation type="submission" date="2016-10" db="EMBL/GenBank/DDBJ databases">
        <authorList>
            <person name="de Groot N.N."/>
        </authorList>
    </citation>
    <scope>NUCLEOTIDE SEQUENCE [LARGE SCALE GENOMIC DNA]</scope>
    <source>
        <strain evidence="4 5">Nl7</strain>
    </source>
</reference>
<protein>
    <submittedName>
        <fullName evidence="4">Transcriptional regulator, TetR family</fullName>
    </submittedName>
</protein>
<keyword evidence="1 2" id="KW-0238">DNA-binding</keyword>
<dbReference type="InterPro" id="IPR041479">
    <property type="entry name" value="TetR_CgmR_C"/>
</dbReference>
<dbReference type="SUPFAM" id="SSF46689">
    <property type="entry name" value="Homeodomain-like"/>
    <property type="match status" value="1"/>
</dbReference>
<sequence length="192" mass="21857">MTDANQRNQRKKQPALVRRRLLDNGARLCVEQGVAGLTLQAVADAADVTKGGLLHHFSTKQALIEEIFNERLQAFDTGIKQAMKLDPEPSGCFTRAYITATLELIEKDDFIQWAALMMAMLTEPGLKKRWTQWLEQRLEHHQDTDSGPEMQLARYAVDGLWLAGLLDEEERVATKHEALHLHSQLIEMTRKL</sequence>
<feature type="domain" description="HTH tetR-type" evidence="3">
    <location>
        <begin position="15"/>
        <end position="75"/>
    </location>
</feature>
<dbReference type="PROSITE" id="PS50977">
    <property type="entry name" value="HTH_TETR_2"/>
    <property type="match status" value="1"/>
</dbReference>
<dbReference type="PANTHER" id="PTHR30055">
    <property type="entry name" value="HTH-TYPE TRANSCRIPTIONAL REGULATOR RUTR"/>
    <property type="match status" value="1"/>
</dbReference>
<dbReference type="GO" id="GO:0000976">
    <property type="term" value="F:transcription cis-regulatory region binding"/>
    <property type="evidence" value="ECO:0007669"/>
    <property type="project" value="TreeGrafter"/>
</dbReference>
<dbReference type="Pfam" id="PF00440">
    <property type="entry name" value="TetR_N"/>
    <property type="match status" value="1"/>
</dbReference>
<feature type="DNA-binding region" description="H-T-H motif" evidence="2">
    <location>
        <begin position="38"/>
        <end position="57"/>
    </location>
</feature>
<dbReference type="Gene3D" id="1.10.357.10">
    <property type="entry name" value="Tetracycline Repressor, domain 2"/>
    <property type="match status" value="1"/>
</dbReference>
<dbReference type="AlphaFoldDB" id="A0A1I0FZT1"/>
<proteinExistence type="predicted"/>
<dbReference type="InterPro" id="IPR009057">
    <property type="entry name" value="Homeodomain-like_sf"/>
</dbReference>
<dbReference type="PANTHER" id="PTHR30055:SF148">
    <property type="entry name" value="TETR-FAMILY TRANSCRIPTIONAL REGULATOR"/>
    <property type="match status" value="1"/>
</dbReference>
<evidence type="ECO:0000259" key="3">
    <source>
        <dbReference type="PROSITE" id="PS50977"/>
    </source>
</evidence>
<dbReference type="EMBL" id="FOHI01000011">
    <property type="protein sequence ID" value="SET63914.1"/>
    <property type="molecule type" value="Genomic_DNA"/>
</dbReference>
<evidence type="ECO:0000313" key="4">
    <source>
        <dbReference type="EMBL" id="SET63914.1"/>
    </source>
</evidence>
<evidence type="ECO:0000256" key="1">
    <source>
        <dbReference type="ARBA" id="ARBA00023125"/>
    </source>
</evidence>
<dbReference type="InterPro" id="IPR001647">
    <property type="entry name" value="HTH_TetR"/>
</dbReference>
<dbReference type="PRINTS" id="PR00455">
    <property type="entry name" value="HTHTETR"/>
</dbReference>
<dbReference type="InterPro" id="IPR036271">
    <property type="entry name" value="Tet_transcr_reg_TetR-rel_C_sf"/>
</dbReference>
<dbReference type="SUPFAM" id="SSF48498">
    <property type="entry name" value="Tetracyclin repressor-like, C-terminal domain"/>
    <property type="match status" value="1"/>
</dbReference>